<feature type="non-terminal residue" evidence="1">
    <location>
        <position position="1"/>
    </location>
</feature>
<proteinExistence type="predicted"/>
<keyword evidence="2" id="KW-1185">Reference proteome</keyword>
<dbReference type="EMBL" id="ML209223">
    <property type="protein sequence ID" value="TFK58718.1"/>
    <property type="molecule type" value="Genomic_DNA"/>
</dbReference>
<feature type="non-terminal residue" evidence="1">
    <location>
        <position position="64"/>
    </location>
</feature>
<evidence type="ECO:0000313" key="2">
    <source>
        <dbReference type="Proteomes" id="UP000308600"/>
    </source>
</evidence>
<protein>
    <submittedName>
        <fullName evidence="1">Uncharacterized protein</fullName>
    </submittedName>
</protein>
<evidence type="ECO:0000313" key="1">
    <source>
        <dbReference type="EMBL" id="TFK58718.1"/>
    </source>
</evidence>
<gene>
    <name evidence="1" type="ORF">BDN72DRAFT_743809</name>
</gene>
<name>A0ACD2ZYR4_9AGAR</name>
<accession>A0ACD2ZYR4</accession>
<organism evidence="1 2">
    <name type="scientific">Pluteus cervinus</name>
    <dbReference type="NCBI Taxonomy" id="181527"/>
    <lineage>
        <taxon>Eukaryota</taxon>
        <taxon>Fungi</taxon>
        <taxon>Dikarya</taxon>
        <taxon>Basidiomycota</taxon>
        <taxon>Agaricomycotina</taxon>
        <taxon>Agaricomycetes</taxon>
        <taxon>Agaricomycetidae</taxon>
        <taxon>Agaricales</taxon>
        <taxon>Pluteineae</taxon>
        <taxon>Pluteaceae</taxon>
        <taxon>Pluteus</taxon>
    </lineage>
</organism>
<reference evidence="1 2" key="1">
    <citation type="journal article" date="2019" name="Nat. Ecol. Evol.">
        <title>Megaphylogeny resolves global patterns of mushroom evolution.</title>
        <authorList>
            <person name="Varga T."/>
            <person name="Krizsan K."/>
            <person name="Foldi C."/>
            <person name="Dima B."/>
            <person name="Sanchez-Garcia M."/>
            <person name="Sanchez-Ramirez S."/>
            <person name="Szollosi G.J."/>
            <person name="Szarkandi J.G."/>
            <person name="Papp V."/>
            <person name="Albert L."/>
            <person name="Andreopoulos W."/>
            <person name="Angelini C."/>
            <person name="Antonin V."/>
            <person name="Barry K.W."/>
            <person name="Bougher N.L."/>
            <person name="Buchanan P."/>
            <person name="Buyck B."/>
            <person name="Bense V."/>
            <person name="Catcheside P."/>
            <person name="Chovatia M."/>
            <person name="Cooper J."/>
            <person name="Damon W."/>
            <person name="Desjardin D."/>
            <person name="Finy P."/>
            <person name="Geml J."/>
            <person name="Haridas S."/>
            <person name="Hughes K."/>
            <person name="Justo A."/>
            <person name="Karasinski D."/>
            <person name="Kautmanova I."/>
            <person name="Kiss B."/>
            <person name="Kocsube S."/>
            <person name="Kotiranta H."/>
            <person name="LaButti K.M."/>
            <person name="Lechner B.E."/>
            <person name="Liimatainen K."/>
            <person name="Lipzen A."/>
            <person name="Lukacs Z."/>
            <person name="Mihaltcheva S."/>
            <person name="Morgado L.N."/>
            <person name="Niskanen T."/>
            <person name="Noordeloos M.E."/>
            <person name="Ohm R.A."/>
            <person name="Ortiz-Santana B."/>
            <person name="Ovrebo C."/>
            <person name="Racz N."/>
            <person name="Riley R."/>
            <person name="Savchenko A."/>
            <person name="Shiryaev A."/>
            <person name="Soop K."/>
            <person name="Spirin V."/>
            <person name="Szebenyi C."/>
            <person name="Tomsovsky M."/>
            <person name="Tulloss R.E."/>
            <person name="Uehling J."/>
            <person name="Grigoriev I.V."/>
            <person name="Vagvolgyi C."/>
            <person name="Papp T."/>
            <person name="Martin F.M."/>
            <person name="Miettinen O."/>
            <person name="Hibbett D.S."/>
            <person name="Nagy L.G."/>
        </authorList>
    </citation>
    <scope>NUCLEOTIDE SEQUENCE [LARGE SCALE GENOMIC DNA]</scope>
    <source>
        <strain evidence="1 2">NL-1719</strain>
    </source>
</reference>
<sequence>TTMNHSHIARHRGRAYLFNLNESLRIDGSYVGNVSRYINHHNGLDNCVANVRLVNGEHRIAMHA</sequence>
<dbReference type="Proteomes" id="UP000308600">
    <property type="component" value="Unassembled WGS sequence"/>
</dbReference>